<dbReference type="Proteomes" id="UP000019763">
    <property type="component" value="Unassembled WGS sequence"/>
</dbReference>
<keyword evidence="3" id="KW-1185">Reference proteome</keyword>
<dbReference type="EMBL" id="AFNH02001117">
    <property type="protein sequence ID" value="EZG44233.1"/>
    <property type="molecule type" value="Genomic_DNA"/>
</dbReference>
<feature type="compositionally biased region" description="Basic and acidic residues" evidence="1">
    <location>
        <begin position="16"/>
        <end position="43"/>
    </location>
</feature>
<feature type="region of interest" description="Disordered" evidence="1">
    <location>
        <begin position="1"/>
        <end position="45"/>
    </location>
</feature>
<feature type="compositionally biased region" description="Basic and acidic residues" evidence="1">
    <location>
        <begin position="321"/>
        <end position="331"/>
    </location>
</feature>
<dbReference type="RefSeq" id="XP_011132751.1">
    <property type="nucleotide sequence ID" value="XM_011134449.1"/>
</dbReference>
<organism evidence="2 3">
    <name type="scientific">Gregarina niphandrodes</name>
    <name type="common">Septate eugregarine</name>
    <dbReference type="NCBI Taxonomy" id="110365"/>
    <lineage>
        <taxon>Eukaryota</taxon>
        <taxon>Sar</taxon>
        <taxon>Alveolata</taxon>
        <taxon>Apicomplexa</taxon>
        <taxon>Conoidasida</taxon>
        <taxon>Gregarinasina</taxon>
        <taxon>Eugregarinorida</taxon>
        <taxon>Gregarinidae</taxon>
        <taxon>Gregarina</taxon>
    </lineage>
</organism>
<evidence type="ECO:0000256" key="1">
    <source>
        <dbReference type="SAM" id="MobiDB-lite"/>
    </source>
</evidence>
<accession>A0A023B0G6</accession>
<feature type="compositionally biased region" description="Polar residues" evidence="1">
    <location>
        <begin position="309"/>
        <end position="319"/>
    </location>
</feature>
<dbReference type="GeneID" id="22915244"/>
<proteinExistence type="predicted"/>
<reference evidence="2" key="1">
    <citation type="submission" date="2013-12" db="EMBL/GenBank/DDBJ databases">
        <authorList>
            <person name="Omoto C.K."/>
            <person name="Sibley D."/>
            <person name="Venepally P."/>
            <person name="Hadjithomas M."/>
            <person name="Karamycheva S."/>
            <person name="Brunk B."/>
            <person name="Roos D."/>
            <person name="Caler E."/>
            <person name="Lorenzi H."/>
        </authorList>
    </citation>
    <scope>NUCLEOTIDE SEQUENCE</scope>
</reference>
<dbReference type="SUPFAM" id="SSF52540">
    <property type="entry name" value="P-loop containing nucleoside triphosphate hydrolases"/>
    <property type="match status" value="1"/>
</dbReference>
<evidence type="ECO:0008006" key="4">
    <source>
        <dbReference type="Google" id="ProtNLM"/>
    </source>
</evidence>
<dbReference type="VEuPathDB" id="CryptoDB:GNI_150160"/>
<sequence>MTPRTPAQGPEQQDDPQDHPRGAESYPHDGQDHPRQGHSREGPLRQGFVRQGFARKEDFAAEDSSREGIVTVPDIIRSNVYVDGTACVGKSSALLQLMTHPRVADLIEFGDYREDVLRFPLYRQKYRMKYANKLYSTWLLIRLKSGRIYDRCFLADFVYEIIFDILTAQTNETGHYQFDADGRLEKPRGEVGPDGLDVSTYEDAHVRRCMEVALDHLEPAIQEILRTMCVVVCVDGDVETVMARMVARNNGIDVLDPRYVLYQNAAFRYVAERFGWITLEKTREESMTSYVQRVHEQAVASWEKVKCQGASQESSSAQRPSDVRQARFRTE</sequence>
<protein>
    <recommendedName>
        <fullName evidence="4">Deoxynucleoside kinase</fullName>
    </recommendedName>
</protein>
<evidence type="ECO:0000313" key="2">
    <source>
        <dbReference type="EMBL" id="EZG44233.1"/>
    </source>
</evidence>
<dbReference type="AlphaFoldDB" id="A0A023B0G6"/>
<name>A0A023B0G6_GRENI</name>
<feature type="region of interest" description="Disordered" evidence="1">
    <location>
        <begin position="309"/>
        <end position="331"/>
    </location>
</feature>
<gene>
    <name evidence="2" type="ORF">GNI_150160</name>
</gene>
<dbReference type="InterPro" id="IPR027417">
    <property type="entry name" value="P-loop_NTPase"/>
</dbReference>
<evidence type="ECO:0000313" key="3">
    <source>
        <dbReference type="Proteomes" id="UP000019763"/>
    </source>
</evidence>
<comment type="caution">
    <text evidence="2">The sequence shown here is derived from an EMBL/GenBank/DDBJ whole genome shotgun (WGS) entry which is preliminary data.</text>
</comment>